<evidence type="ECO:0000313" key="4">
    <source>
        <dbReference type="Proteomes" id="UP000199663"/>
    </source>
</evidence>
<proteinExistence type="predicted"/>
<dbReference type="Gene3D" id="3.40.50.1820">
    <property type="entry name" value="alpha/beta hydrolase"/>
    <property type="match status" value="1"/>
</dbReference>
<dbReference type="PANTHER" id="PTHR11731:SF193">
    <property type="entry name" value="DIPEPTIDYL PEPTIDASE 9"/>
    <property type="match status" value="1"/>
</dbReference>
<dbReference type="Gene3D" id="2.140.10.30">
    <property type="entry name" value="Dipeptidylpeptidase IV, N-terminal domain"/>
    <property type="match status" value="1"/>
</dbReference>
<dbReference type="InterPro" id="IPR001375">
    <property type="entry name" value="Peptidase_S9_cat"/>
</dbReference>
<gene>
    <name evidence="3" type="ORF">SAMN05444412_13111</name>
</gene>
<feature type="domain" description="Peptidase S9 prolyl oligopeptidase catalytic" evidence="1">
    <location>
        <begin position="555"/>
        <end position="747"/>
    </location>
</feature>
<evidence type="ECO:0000313" key="3">
    <source>
        <dbReference type="EMBL" id="SDZ57873.1"/>
    </source>
</evidence>
<sequence>MKLSFHKIKNLTFFLLLFGIVQQDLLAQVTGETYKRAEYFLSNSIQKEVHHLEVIPNWLAGKESFWHLTQVKEGKRFFLTSIQDKTSKEAFDHIHLAELLSEKTNREVDPQNLPFDNIQMVSEDEVGFNFNNKKWVYGTNTKELTSSETEKRENRQGISPDGKWRAFVKNHNLFVENLETGKEIQLSIHGKTGFEYASYLGWGDMIEGENGTRPEHFTVNWSPDSKKIQTQIVDLRLAEKMYLLDFTEEEKYRPKLLSYYRGSPGDTTVVRYIPVLFDLEQKTETRIKVPMIPHFIGLGLTWEKDSKQLTGLLTHRGFKKMELIKVDAENGIPKTIWRDSTTTSLEPSNILFRKLENGQFLISSNQSGWMQLYLHDWETGKRIRQLTNGDFVVTKLNHVDDENEWVYFEATGKEKDRNVYYPHLYRINFDGKDLKLLTPENGYHDIHISEDKKFFVDNYSKVAQPTKSILRELSTGKLSMEISEADISNLLAKGYASPRSFSAIGKDGKTEIFGIYHLPTDFDESKTYPVVDYTYTGPHTAVTPKTFKAGLIGLQQPLAELGFIVVTVDGIGTAGRSKAFRDVSYRNLGDGTTDHMLAIRSLAAQNSFLDLERVGVFGHSAGGYDAVRAMLLHPDFFKVGVASAGDHDHRMEKAWWPEMYMGYPIGDFYQEQSNITNAGNLKGRLLLAHGAVDENVNPSATYKLADALIKAGKEFDMFILPANNHNFGRVNGDYFTKKRWDYFIRHLLGEEPLFNYQIGK</sequence>
<dbReference type="InterPro" id="IPR029058">
    <property type="entry name" value="AB_hydrolase_fold"/>
</dbReference>
<accession>A0A1H3U5X5</accession>
<feature type="domain" description="Dipeptidylpeptidase IV N-terminal" evidence="2">
    <location>
        <begin position="130"/>
        <end position="465"/>
    </location>
</feature>
<dbReference type="EMBL" id="FNQC01000031">
    <property type="protein sequence ID" value="SDZ57873.1"/>
    <property type="molecule type" value="Genomic_DNA"/>
</dbReference>
<evidence type="ECO:0000259" key="1">
    <source>
        <dbReference type="Pfam" id="PF00326"/>
    </source>
</evidence>
<reference evidence="3 4" key="1">
    <citation type="submission" date="2016-10" db="EMBL/GenBank/DDBJ databases">
        <authorList>
            <person name="Varghese N."/>
            <person name="Submissions S."/>
        </authorList>
    </citation>
    <scope>NUCLEOTIDE SEQUENCE [LARGE SCALE GENOMIC DNA]</scope>
    <source>
        <strain evidence="3 4">DSM 17997</strain>
    </source>
</reference>
<comment type="caution">
    <text evidence="3">The sequence shown here is derived from an EMBL/GenBank/DDBJ whole genome shotgun (WGS) entry which is preliminary data.</text>
</comment>
<dbReference type="SUPFAM" id="SSF53474">
    <property type="entry name" value="alpha/beta-Hydrolases"/>
    <property type="match status" value="1"/>
</dbReference>
<dbReference type="SUPFAM" id="SSF82171">
    <property type="entry name" value="DPP6 N-terminal domain-like"/>
    <property type="match status" value="1"/>
</dbReference>
<name>A0A1H3U5X5_9BACT</name>
<dbReference type="RefSeq" id="WP_019600644.1">
    <property type="nucleotide sequence ID" value="NZ_FNQC01000031.1"/>
</dbReference>
<dbReference type="Proteomes" id="UP000199663">
    <property type="component" value="Unassembled WGS sequence"/>
</dbReference>
<dbReference type="Pfam" id="PF00326">
    <property type="entry name" value="Peptidase_S9"/>
    <property type="match status" value="1"/>
</dbReference>
<dbReference type="InterPro" id="IPR050278">
    <property type="entry name" value="Serine_Prot_S9B/DPPIV"/>
</dbReference>
<protein>
    <submittedName>
        <fullName evidence="3">Prolyl oligopeptidase family protein</fullName>
    </submittedName>
</protein>
<evidence type="ECO:0000259" key="2">
    <source>
        <dbReference type="Pfam" id="PF00930"/>
    </source>
</evidence>
<organism evidence="3 4">
    <name type="scientific">Rhodonellum ikkaensis</name>
    <dbReference type="NCBI Taxonomy" id="336829"/>
    <lineage>
        <taxon>Bacteria</taxon>
        <taxon>Pseudomonadati</taxon>
        <taxon>Bacteroidota</taxon>
        <taxon>Cytophagia</taxon>
        <taxon>Cytophagales</taxon>
        <taxon>Cytophagaceae</taxon>
        <taxon>Rhodonellum</taxon>
    </lineage>
</organism>
<keyword evidence="4" id="KW-1185">Reference proteome</keyword>
<dbReference type="PANTHER" id="PTHR11731">
    <property type="entry name" value="PROTEASE FAMILY S9B,C DIPEPTIDYL-PEPTIDASE IV-RELATED"/>
    <property type="match status" value="1"/>
</dbReference>
<dbReference type="Pfam" id="PF00930">
    <property type="entry name" value="DPPIV_N"/>
    <property type="match status" value="1"/>
</dbReference>
<dbReference type="InterPro" id="IPR002469">
    <property type="entry name" value="Peptidase_S9B_N"/>
</dbReference>